<gene>
    <name evidence="1" type="ORF">ABVK50_32735</name>
</gene>
<keyword evidence="1" id="KW-0614">Plasmid</keyword>
<dbReference type="RefSeq" id="WP_353646460.1">
    <property type="nucleotide sequence ID" value="NZ_CP159256.1"/>
</dbReference>
<organism evidence="1">
    <name type="scientific">Mesorhizobium sp. WSM2240</name>
    <dbReference type="NCBI Taxonomy" id="3228851"/>
    <lineage>
        <taxon>Bacteria</taxon>
        <taxon>Pseudomonadati</taxon>
        <taxon>Pseudomonadota</taxon>
        <taxon>Alphaproteobacteria</taxon>
        <taxon>Hyphomicrobiales</taxon>
        <taxon>Phyllobacteriaceae</taxon>
        <taxon>Mesorhizobium</taxon>
    </lineage>
</organism>
<sequence length="69" mass="7631">MTLQRELSLEDLLVDPIVRLVMARDGVAPEDIRHLLHNVSARIADKPPHQAQSVIPCAVQHGCNWVDAA</sequence>
<protein>
    <submittedName>
        <fullName evidence="1">Uncharacterized protein</fullName>
    </submittedName>
</protein>
<proteinExistence type="predicted"/>
<accession>A0AAU8D193</accession>
<dbReference type="EMBL" id="CP159256">
    <property type="protein sequence ID" value="XCG52252.1"/>
    <property type="molecule type" value="Genomic_DNA"/>
</dbReference>
<geneLocation type="plasmid" evidence="1">
    <name>pMk2240A</name>
</geneLocation>
<name>A0AAU8D193_9HYPH</name>
<dbReference type="AlphaFoldDB" id="A0AAU8D193"/>
<evidence type="ECO:0000313" key="1">
    <source>
        <dbReference type="EMBL" id="XCG52252.1"/>
    </source>
</evidence>
<reference evidence="1" key="1">
    <citation type="submission" date="2024-06" db="EMBL/GenBank/DDBJ databases">
        <title>Mesorhizobium karijinii sp. nov., a symbiont of the iconic Swainsona formosa from arid Australia.</title>
        <authorList>
            <person name="Hill Y.J."/>
            <person name="Watkin E.L.J."/>
            <person name="O'Hara G.W."/>
            <person name="Terpolilli J."/>
            <person name="Tye M.L."/>
            <person name="Kohlmeier M.G."/>
        </authorList>
    </citation>
    <scope>NUCLEOTIDE SEQUENCE</scope>
    <source>
        <strain evidence="1">WSM2240</strain>
        <plasmid evidence="1">pMk2240A</plasmid>
    </source>
</reference>